<dbReference type="PANTHER" id="PTHR38755">
    <property type="entry name" value="5,10-METHYLENETETRAHYDROFOLATE REDUCTASE"/>
    <property type="match status" value="1"/>
</dbReference>
<protein>
    <recommendedName>
        <fullName evidence="1">Methylene-tetrahydrofolate reductase C-terminal-like domain-containing protein</fullName>
    </recommendedName>
</protein>
<comment type="caution">
    <text evidence="2">The sequence shown here is derived from an EMBL/GenBank/DDBJ whole genome shotgun (WGS) entry which is preliminary data.</text>
</comment>
<name>A0A7C3UY18_9BACT</name>
<dbReference type="AlphaFoldDB" id="A0A7C3UY18"/>
<evidence type="ECO:0000259" key="1">
    <source>
        <dbReference type="Pfam" id="PF12225"/>
    </source>
</evidence>
<reference evidence="2" key="1">
    <citation type="journal article" date="2020" name="mSystems">
        <title>Genome- and Community-Level Interaction Insights into Carbon Utilization and Element Cycling Functions of Hydrothermarchaeota in Hydrothermal Sediment.</title>
        <authorList>
            <person name="Zhou Z."/>
            <person name="Liu Y."/>
            <person name="Xu W."/>
            <person name="Pan J."/>
            <person name="Luo Z.H."/>
            <person name="Li M."/>
        </authorList>
    </citation>
    <scope>NUCLEOTIDE SEQUENCE [LARGE SCALE GENOMIC DNA]</scope>
    <source>
        <strain evidence="2">SpSt-897</strain>
    </source>
</reference>
<sequence>MIVGTRKPLAEIQDLVKKYDRLLLAGCDTCVAECASGGRREVAELAAALQMAFRLAGQEKDIREVSVDRQCVHEFLLDVVEAAQEADAVLSLACGAGVQALAARLPETPVFPALNTLFIGETAQRGLWLENCRGCGNCLLGLTGGICPISRCAKSLLNGPCGGARNGLCEINLALKLEPEVPCAWLQIYDRLTSLGELDRLLEFAAPKDWSTGDASGPRRVVRPDQQA</sequence>
<dbReference type="Pfam" id="PF12225">
    <property type="entry name" value="DUF5981"/>
    <property type="match status" value="1"/>
</dbReference>
<proteinExistence type="predicted"/>
<accession>A0A7C3UY18</accession>
<dbReference type="EMBL" id="DTMF01000197">
    <property type="protein sequence ID" value="HGF34316.1"/>
    <property type="molecule type" value="Genomic_DNA"/>
</dbReference>
<organism evidence="2">
    <name type="scientific">Desulfobacca acetoxidans</name>
    <dbReference type="NCBI Taxonomy" id="60893"/>
    <lineage>
        <taxon>Bacteria</taxon>
        <taxon>Pseudomonadati</taxon>
        <taxon>Thermodesulfobacteriota</taxon>
        <taxon>Desulfobaccia</taxon>
        <taxon>Desulfobaccales</taxon>
        <taxon>Desulfobaccaceae</taxon>
        <taxon>Desulfobacca</taxon>
    </lineage>
</organism>
<gene>
    <name evidence="2" type="ORF">ENW96_08005</name>
</gene>
<feature type="domain" description="Methylene-tetrahydrofolate reductase C-terminal-like" evidence="1">
    <location>
        <begin position="111"/>
        <end position="211"/>
    </location>
</feature>
<evidence type="ECO:0000313" key="2">
    <source>
        <dbReference type="EMBL" id="HGF34316.1"/>
    </source>
</evidence>
<dbReference type="InterPro" id="IPR022026">
    <property type="entry name" value="DUF5981"/>
</dbReference>
<dbReference type="PANTHER" id="PTHR38755:SF1">
    <property type="entry name" value="METHYLENE-TETRAHYDROFOLATE REDUCTASE C-TERMINAL DOMAIN-CONTAINING PROTEIN"/>
    <property type="match status" value="1"/>
</dbReference>